<evidence type="ECO:0000313" key="2">
    <source>
        <dbReference type="Proteomes" id="UP001207626"/>
    </source>
</evidence>
<protein>
    <submittedName>
        <fullName evidence="1">Acyl carrier protein</fullName>
    </submittedName>
</protein>
<dbReference type="Proteomes" id="UP001207626">
    <property type="component" value="Unassembled WGS sequence"/>
</dbReference>
<reference evidence="1 2" key="1">
    <citation type="submission" date="2022-05" db="EMBL/GenBank/DDBJ databases">
        <title>Genome Sequencing of Bee-Associated Microbes.</title>
        <authorList>
            <person name="Dunlap C."/>
        </authorList>
    </citation>
    <scope>NUCLEOTIDE SEQUENCE [LARGE SCALE GENOMIC DNA]</scope>
    <source>
        <strain evidence="1 2">NRRL NRS-1438</strain>
    </source>
</reference>
<accession>A0ABT4DR00</accession>
<evidence type="ECO:0000313" key="1">
    <source>
        <dbReference type="EMBL" id="MCY9519787.1"/>
    </source>
</evidence>
<dbReference type="SUPFAM" id="SSF47336">
    <property type="entry name" value="ACP-like"/>
    <property type="match status" value="1"/>
</dbReference>
<gene>
    <name evidence="1" type="ORF">M5X09_08840</name>
</gene>
<dbReference type="RefSeq" id="WP_087433301.1">
    <property type="nucleotide sequence ID" value="NZ_JAMDLV010000001.1"/>
</dbReference>
<dbReference type="Gene3D" id="1.10.1200.10">
    <property type="entry name" value="ACP-like"/>
    <property type="match status" value="1"/>
</dbReference>
<organism evidence="1 2">
    <name type="scientific">Paenibacillus apiarius</name>
    <dbReference type="NCBI Taxonomy" id="46240"/>
    <lineage>
        <taxon>Bacteria</taxon>
        <taxon>Bacillati</taxon>
        <taxon>Bacillota</taxon>
        <taxon>Bacilli</taxon>
        <taxon>Bacillales</taxon>
        <taxon>Paenibacillaceae</taxon>
        <taxon>Paenibacillus</taxon>
    </lineage>
</organism>
<dbReference type="InterPro" id="IPR036736">
    <property type="entry name" value="ACP-like_sf"/>
</dbReference>
<comment type="caution">
    <text evidence="1">The sequence shown here is derived from an EMBL/GenBank/DDBJ whole genome shotgun (WGS) entry which is preliminary data.</text>
</comment>
<dbReference type="EMBL" id="JAMDLW010000010">
    <property type="protein sequence ID" value="MCY9519787.1"/>
    <property type="molecule type" value="Genomic_DNA"/>
</dbReference>
<proteinExistence type="predicted"/>
<sequence length="82" mass="9837">MVTRKKIEEKIKILLQEILIHPSDGIEKIKIEDIILDSLDYLKLLVQIEKDFGIEIEDKYWDNVEFNVSHIVNYLYNLEFTK</sequence>
<name>A0ABT4DR00_9BACL</name>
<keyword evidence="2" id="KW-1185">Reference proteome</keyword>